<reference evidence="1 2" key="1">
    <citation type="journal article" date="2009" name="Genome Res.">
        <title>Complete genome of the cellulolytic thermophile Acidothermus cellulolyticus 11B provides insights into its ecophysiological and evolutionary adaptations.</title>
        <authorList>
            <person name="Barabote R.D."/>
            <person name="Xie G."/>
            <person name="Leu D.H."/>
            <person name="Normand P."/>
            <person name="Necsulea A."/>
            <person name="Daubin V."/>
            <person name="Medigue C."/>
            <person name="Adney W.S."/>
            <person name="Xu X.C."/>
            <person name="Lapidus A."/>
            <person name="Parales R.E."/>
            <person name="Detter C."/>
            <person name="Pujic P."/>
            <person name="Bruce D."/>
            <person name="Lavire C."/>
            <person name="Challacombe J.F."/>
            <person name="Brettin T.S."/>
            <person name="Berry A.M."/>
        </authorList>
    </citation>
    <scope>NUCLEOTIDE SEQUENCE [LARGE SCALE GENOMIC DNA]</scope>
    <source>
        <strain evidence="2">ATCC 43068 / DSM 8971 / 11B</strain>
    </source>
</reference>
<proteinExistence type="predicted"/>
<dbReference type="AlphaFoldDB" id="A0LUQ7"/>
<sequence length="143" mass="15226">MHATLLLCDAAEVDPAGKVHMLGAGWTVVGAGPTGALPGQAVVVLVHVPWHRTGEDHLLRLSLEDADGRAVLAGAPENPQPLVHQQAFRVQRPPGAPEGITIDVPVVVTIGPGLVLPPGRYAWRLEIDGETREDWLVSFHVRA</sequence>
<evidence type="ECO:0000313" key="2">
    <source>
        <dbReference type="Proteomes" id="UP000008221"/>
    </source>
</evidence>
<name>A0LUQ7_ACIC1</name>
<organism evidence="1 2">
    <name type="scientific">Acidothermus cellulolyticus (strain ATCC 43068 / DSM 8971 / 11B)</name>
    <dbReference type="NCBI Taxonomy" id="351607"/>
    <lineage>
        <taxon>Bacteria</taxon>
        <taxon>Bacillati</taxon>
        <taxon>Actinomycetota</taxon>
        <taxon>Actinomycetes</taxon>
        <taxon>Acidothermales</taxon>
        <taxon>Acidothermaceae</taxon>
        <taxon>Acidothermus</taxon>
    </lineage>
</organism>
<gene>
    <name evidence="1" type="ordered locus">Acel_1395</name>
</gene>
<accession>A0LUQ7</accession>
<dbReference type="Pfam" id="PF22091">
    <property type="entry name" value="DUF6941"/>
    <property type="match status" value="1"/>
</dbReference>
<dbReference type="Proteomes" id="UP000008221">
    <property type="component" value="Chromosome"/>
</dbReference>
<keyword evidence="2" id="KW-1185">Reference proteome</keyword>
<dbReference type="eggNOG" id="ENOG5032YET">
    <property type="taxonomic scope" value="Bacteria"/>
</dbReference>
<evidence type="ECO:0000313" key="1">
    <source>
        <dbReference type="EMBL" id="ABK53167.1"/>
    </source>
</evidence>
<dbReference type="HOGENOM" id="CLU_116682_0_0_11"/>
<dbReference type="InterPro" id="IPR054221">
    <property type="entry name" value="DUF6941"/>
</dbReference>
<dbReference type="EMBL" id="CP000481">
    <property type="protein sequence ID" value="ABK53167.1"/>
    <property type="molecule type" value="Genomic_DNA"/>
</dbReference>
<dbReference type="InParanoid" id="A0LUQ7"/>
<protein>
    <submittedName>
        <fullName evidence="1">Uncharacterized protein</fullName>
    </submittedName>
</protein>
<dbReference type="STRING" id="351607.Acel_1395"/>
<dbReference type="KEGG" id="ace:Acel_1395"/>